<reference evidence="4 5" key="1">
    <citation type="journal article" date="2018" name="G3 (Bethesda)">
        <title>Phylogenetic and Phylogenomic Definition of Rhizopus Species.</title>
        <authorList>
            <person name="Gryganskyi A.P."/>
            <person name="Golan J."/>
            <person name="Dolatabadi S."/>
            <person name="Mondo S."/>
            <person name="Robb S."/>
            <person name="Idnurm A."/>
            <person name="Muszewska A."/>
            <person name="Steczkiewicz K."/>
            <person name="Masonjones S."/>
            <person name="Liao H.L."/>
            <person name="Gajdeczka M.T."/>
            <person name="Anike F."/>
            <person name="Vuek A."/>
            <person name="Anishchenko I.M."/>
            <person name="Voigt K."/>
            <person name="de Hoog G.S."/>
            <person name="Smith M.E."/>
            <person name="Heitman J."/>
            <person name="Vilgalys R."/>
            <person name="Stajich J.E."/>
        </authorList>
    </citation>
    <scope>NUCLEOTIDE SEQUENCE [LARGE SCALE GENOMIC DNA]</scope>
    <source>
        <strain evidence="4 5">CBS 357.93</strain>
    </source>
</reference>
<dbReference type="PROSITE" id="PS50118">
    <property type="entry name" value="HMG_BOX_2"/>
    <property type="match status" value="1"/>
</dbReference>
<organism evidence="4 5">
    <name type="scientific">Rhizopus azygosporus</name>
    <name type="common">Rhizopus microsporus var. azygosporus</name>
    <dbReference type="NCBI Taxonomy" id="86630"/>
    <lineage>
        <taxon>Eukaryota</taxon>
        <taxon>Fungi</taxon>
        <taxon>Fungi incertae sedis</taxon>
        <taxon>Mucoromycota</taxon>
        <taxon>Mucoromycotina</taxon>
        <taxon>Mucoromycetes</taxon>
        <taxon>Mucorales</taxon>
        <taxon>Mucorineae</taxon>
        <taxon>Rhizopodaceae</taxon>
        <taxon>Rhizopus</taxon>
    </lineage>
</organism>
<dbReference type="Proteomes" id="UP000252139">
    <property type="component" value="Unassembled WGS sequence"/>
</dbReference>
<accession>A0A367IPS9</accession>
<feature type="non-terminal residue" evidence="4">
    <location>
        <position position="1"/>
    </location>
</feature>
<sequence length="206" mass="24114">AKWWHEASDEEKQVFRNKAEIAKDEHTKMYPDYKFNPKKRKITSSNKKPEKKIAIAEEESQDKQERQFQEDNTERATSVSSFDISPADSAFKTPATFFEEDDKKLDRYPCMYQTNGYDDNVIGYAEGLTYNQTHMTQMHMYTQDERHIENEYLYQDFVMFSNPSPAVQVTYPYCYDPIMPMVMPSYTSAYNIGYLALSVASSRLLA</sequence>
<feature type="compositionally biased region" description="Basic and acidic residues" evidence="2">
    <location>
        <begin position="47"/>
        <end position="74"/>
    </location>
</feature>
<proteinExistence type="predicted"/>
<feature type="DNA-binding region" description="HMG box" evidence="1">
    <location>
        <begin position="1"/>
        <end position="34"/>
    </location>
</feature>
<feature type="region of interest" description="Disordered" evidence="2">
    <location>
        <begin position="26"/>
        <end position="81"/>
    </location>
</feature>
<evidence type="ECO:0000256" key="2">
    <source>
        <dbReference type="SAM" id="MobiDB-lite"/>
    </source>
</evidence>
<keyword evidence="1" id="KW-0238">DNA-binding</keyword>
<dbReference type="InterPro" id="IPR009071">
    <property type="entry name" value="HMG_box_dom"/>
</dbReference>
<name>A0A367IPS9_RHIAZ</name>
<keyword evidence="1" id="KW-0539">Nucleus</keyword>
<evidence type="ECO:0000259" key="3">
    <source>
        <dbReference type="PROSITE" id="PS50118"/>
    </source>
</evidence>
<evidence type="ECO:0000256" key="1">
    <source>
        <dbReference type="PROSITE-ProRule" id="PRU00267"/>
    </source>
</evidence>
<protein>
    <recommendedName>
        <fullName evidence="3">HMG box domain-containing protein</fullName>
    </recommendedName>
</protein>
<feature type="domain" description="HMG box" evidence="3">
    <location>
        <begin position="1"/>
        <end position="34"/>
    </location>
</feature>
<dbReference type="InterPro" id="IPR036910">
    <property type="entry name" value="HMG_box_dom_sf"/>
</dbReference>
<dbReference type="GO" id="GO:0003677">
    <property type="term" value="F:DNA binding"/>
    <property type="evidence" value="ECO:0007669"/>
    <property type="project" value="UniProtKB-UniRule"/>
</dbReference>
<dbReference type="STRING" id="86630.A0A367IPS9"/>
<dbReference type="Gene3D" id="1.10.30.10">
    <property type="entry name" value="High mobility group box domain"/>
    <property type="match status" value="1"/>
</dbReference>
<dbReference type="OrthoDB" id="6247875at2759"/>
<keyword evidence="5" id="KW-1185">Reference proteome</keyword>
<gene>
    <name evidence="4" type="ORF">CU097_000663</name>
</gene>
<dbReference type="GO" id="GO:0005634">
    <property type="term" value="C:nucleus"/>
    <property type="evidence" value="ECO:0007669"/>
    <property type="project" value="UniProtKB-UniRule"/>
</dbReference>
<dbReference type="AlphaFoldDB" id="A0A367IPS9"/>
<comment type="caution">
    <text evidence="4">The sequence shown here is derived from an EMBL/GenBank/DDBJ whole genome shotgun (WGS) entry which is preliminary data.</text>
</comment>
<evidence type="ECO:0000313" key="5">
    <source>
        <dbReference type="Proteomes" id="UP000252139"/>
    </source>
</evidence>
<dbReference type="EMBL" id="PJQL01004377">
    <property type="protein sequence ID" value="RCH79639.1"/>
    <property type="molecule type" value="Genomic_DNA"/>
</dbReference>
<dbReference type="SUPFAM" id="SSF47095">
    <property type="entry name" value="HMG-box"/>
    <property type="match status" value="1"/>
</dbReference>
<evidence type="ECO:0000313" key="4">
    <source>
        <dbReference type="EMBL" id="RCH79639.1"/>
    </source>
</evidence>